<proteinExistence type="predicted"/>
<dbReference type="InParanoid" id="A0A7M7J605"/>
<evidence type="ECO:0000256" key="1">
    <source>
        <dbReference type="ARBA" id="ARBA00023015"/>
    </source>
</evidence>
<keyword evidence="8" id="KW-1185">Reference proteome</keyword>
<accession>A0A7M7J605</accession>
<evidence type="ECO:0000259" key="6">
    <source>
        <dbReference type="PROSITE" id="PS50888"/>
    </source>
</evidence>
<feature type="domain" description="BHLH" evidence="6">
    <location>
        <begin position="102"/>
        <end position="154"/>
    </location>
</feature>
<sequence length="247" mass="27649">MDDGDLSKGFLQHIESLGGIRILSGNRDQKVNGCGLEVTDGGQDGNDIKDDQLMSCSSFSDCESSGEDTQDFKDRQKRKFKLRSSPSNGSGDGHCGQVSEAHQRVAANMRERRRMQSINDAFEGLRGHIPTLPYEKKLSKVDTLRLAIGYISFLTELLTTGRNPSESRAHQQRALTQKKVIVHSKKWLQSGECVGVVVSHSLSWHSTKRRFGPNSNNVMYARTWRPSKLPLSQCDEHQTPNNNQHEP</sequence>
<dbReference type="FunFam" id="4.10.280.10:FF:000035">
    <property type="entry name" value="Pancreas-specific transcription factor 1a"/>
    <property type="match status" value="1"/>
</dbReference>
<name>A0A7M7J605_VARDE</name>
<dbReference type="Proteomes" id="UP000594260">
    <property type="component" value="Unplaced"/>
</dbReference>
<evidence type="ECO:0000256" key="5">
    <source>
        <dbReference type="SAM" id="MobiDB-lite"/>
    </source>
</evidence>
<dbReference type="OrthoDB" id="10048995at2759"/>
<dbReference type="GeneID" id="111244310"/>
<dbReference type="FunCoup" id="A0A7M7J605">
    <property type="interactions" value="16"/>
</dbReference>
<dbReference type="SUPFAM" id="SSF47459">
    <property type="entry name" value="HLH, helix-loop-helix DNA-binding domain"/>
    <property type="match status" value="1"/>
</dbReference>
<dbReference type="RefSeq" id="XP_022647002.1">
    <property type="nucleotide sequence ID" value="XM_022791267.1"/>
</dbReference>
<dbReference type="PANTHER" id="PTHR23349">
    <property type="entry name" value="BASIC HELIX-LOOP-HELIX TRANSCRIPTION FACTOR, TWIST"/>
    <property type="match status" value="1"/>
</dbReference>
<dbReference type="Pfam" id="PF00010">
    <property type="entry name" value="HLH"/>
    <property type="match status" value="1"/>
</dbReference>
<organism evidence="7 8">
    <name type="scientific">Varroa destructor</name>
    <name type="common">Honeybee mite</name>
    <dbReference type="NCBI Taxonomy" id="109461"/>
    <lineage>
        <taxon>Eukaryota</taxon>
        <taxon>Metazoa</taxon>
        <taxon>Ecdysozoa</taxon>
        <taxon>Arthropoda</taxon>
        <taxon>Chelicerata</taxon>
        <taxon>Arachnida</taxon>
        <taxon>Acari</taxon>
        <taxon>Parasitiformes</taxon>
        <taxon>Mesostigmata</taxon>
        <taxon>Gamasina</taxon>
        <taxon>Dermanyssoidea</taxon>
        <taxon>Varroidae</taxon>
        <taxon>Varroa</taxon>
    </lineage>
</organism>
<keyword evidence="2" id="KW-0238">DNA-binding</keyword>
<dbReference type="GO" id="GO:0032502">
    <property type="term" value="P:developmental process"/>
    <property type="evidence" value="ECO:0007669"/>
    <property type="project" value="TreeGrafter"/>
</dbReference>
<dbReference type="AlphaFoldDB" id="A0A7M7J605"/>
<dbReference type="InterPro" id="IPR036638">
    <property type="entry name" value="HLH_DNA-bd_sf"/>
</dbReference>
<dbReference type="GO" id="GO:0000977">
    <property type="term" value="F:RNA polymerase II transcription regulatory region sequence-specific DNA binding"/>
    <property type="evidence" value="ECO:0007669"/>
    <property type="project" value="TreeGrafter"/>
</dbReference>
<dbReference type="PROSITE" id="PS50888">
    <property type="entry name" value="BHLH"/>
    <property type="match status" value="1"/>
</dbReference>
<evidence type="ECO:0000256" key="4">
    <source>
        <dbReference type="ARBA" id="ARBA00023242"/>
    </source>
</evidence>
<evidence type="ECO:0000313" key="8">
    <source>
        <dbReference type="Proteomes" id="UP000594260"/>
    </source>
</evidence>
<reference evidence="7" key="1">
    <citation type="submission" date="2021-01" db="UniProtKB">
        <authorList>
            <consortium name="EnsemblMetazoa"/>
        </authorList>
    </citation>
    <scope>IDENTIFICATION</scope>
</reference>
<feature type="region of interest" description="Disordered" evidence="5">
    <location>
        <begin position="59"/>
        <end position="97"/>
    </location>
</feature>
<dbReference type="KEGG" id="vde:111244310"/>
<dbReference type="CDD" id="cd11417">
    <property type="entry name" value="bHLH_TS_PTF1A"/>
    <property type="match status" value="1"/>
</dbReference>
<keyword evidence="4" id="KW-0539">Nucleus</keyword>
<dbReference type="SMART" id="SM00353">
    <property type="entry name" value="HLH"/>
    <property type="match status" value="1"/>
</dbReference>
<dbReference type="InterPro" id="IPR011598">
    <property type="entry name" value="bHLH_dom"/>
</dbReference>
<evidence type="ECO:0000256" key="2">
    <source>
        <dbReference type="ARBA" id="ARBA00023125"/>
    </source>
</evidence>
<dbReference type="GO" id="GO:0046983">
    <property type="term" value="F:protein dimerization activity"/>
    <property type="evidence" value="ECO:0007669"/>
    <property type="project" value="InterPro"/>
</dbReference>
<dbReference type="InterPro" id="IPR050283">
    <property type="entry name" value="E-box_TF_Regulators"/>
</dbReference>
<dbReference type="GO" id="GO:0000981">
    <property type="term" value="F:DNA-binding transcription factor activity, RNA polymerase II-specific"/>
    <property type="evidence" value="ECO:0007669"/>
    <property type="project" value="TreeGrafter"/>
</dbReference>
<evidence type="ECO:0000313" key="7">
    <source>
        <dbReference type="EnsemblMetazoa" id="XP_022647002"/>
    </source>
</evidence>
<evidence type="ECO:0000256" key="3">
    <source>
        <dbReference type="ARBA" id="ARBA00023163"/>
    </source>
</evidence>
<protein>
    <recommendedName>
        <fullName evidence="6">BHLH domain-containing protein</fullName>
    </recommendedName>
</protein>
<dbReference type="PANTHER" id="PTHR23349:SF112">
    <property type="entry name" value="48 RELATED 1, ISOFORM B"/>
    <property type="match status" value="1"/>
</dbReference>
<dbReference type="Gene3D" id="4.10.280.10">
    <property type="entry name" value="Helix-loop-helix DNA-binding domain"/>
    <property type="match status" value="1"/>
</dbReference>
<keyword evidence="1" id="KW-0805">Transcription regulation</keyword>
<keyword evidence="3" id="KW-0804">Transcription</keyword>
<dbReference type="EnsemblMetazoa" id="XM_022791267">
    <property type="protein sequence ID" value="XP_022647002"/>
    <property type="gene ID" value="LOC111244310"/>
</dbReference>